<dbReference type="RefSeq" id="WP_131482978.1">
    <property type="nucleotide sequence ID" value="NZ_SJDL01000028.1"/>
</dbReference>
<name>A0ABY1ZJP2_9GAMM</name>
<keyword evidence="4" id="KW-1185">Reference proteome</keyword>
<sequence>MPQWIQWVLIVAGLAVIALLARFIWQRTRLLRQQSQRNARTEAFQKQRRDQMIESVRVLAMSVEQDQVEYSEACLRIKGLLDHLAPELLEQSPYRIFQEMHDALEHMPTHQARQDTASHFIRKLDEQRFELEKTHADAIRRAATAIRYHQF</sequence>
<evidence type="ECO:0000256" key="1">
    <source>
        <dbReference type="SAM" id="Phobius"/>
    </source>
</evidence>
<protein>
    <submittedName>
        <fullName evidence="3">DUF2489 domain-containing protein</fullName>
    </submittedName>
</protein>
<feature type="transmembrane region" description="Helical" evidence="1">
    <location>
        <begin position="6"/>
        <end position="25"/>
    </location>
</feature>
<feature type="domain" description="DUF2489" evidence="2">
    <location>
        <begin position="17"/>
        <end position="146"/>
    </location>
</feature>
<evidence type="ECO:0000313" key="4">
    <source>
        <dbReference type="Proteomes" id="UP000313645"/>
    </source>
</evidence>
<organism evidence="3 4">
    <name type="scientific">Marinobacter halodurans</name>
    <dbReference type="NCBI Taxonomy" id="2528979"/>
    <lineage>
        <taxon>Bacteria</taxon>
        <taxon>Pseudomonadati</taxon>
        <taxon>Pseudomonadota</taxon>
        <taxon>Gammaproteobacteria</taxon>
        <taxon>Pseudomonadales</taxon>
        <taxon>Marinobacteraceae</taxon>
        <taxon>Marinobacter</taxon>
    </lineage>
</organism>
<dbReference type="Pfam" id="PF10675">
    <property type="entry name" value="DUF2489"/>
    <property type="match status" value="1"/>
</dbReference>
<comment type="caution">
    <text evidence="3">The sequence shown here is derived from an EMBL/GenBank/DDBJ whole genome shotgun (WGS) entry which is preliminary data.</text>
</comment>
<dbReference type="Proteomes" id="UP000313645">
    <property type="component" value="Unassembled WGS sequence"/>
</dbReference>
<gene>
    <name evidence="3" type="ORF">EZI54_16470</name>
</gene>
<reference evidence="3 4" key="1">
    <citation type="submission" date="2019-02" db="EMBL/GenBank/DDBJ databases">
        <title>Marinobacter halodurans sp. nov., a marine bacterium isolated from sea tidal flat.</title>
        <authorList>
            <person name="Yoo Y."/>
            <person name="Lee D.W."/>
            <person name="Kim B.S."/>
            <person name="Kim J.-J."/>
        </authorList>
    </citation>
    <scope>NUCLEOTIDE SEQUENCE [LARGE SCALE GENOMIC DNA]</scope>
    <source>
        <strain evidence="3 4">YJ-S3-2</strain>
    </source>
</reference>
<keyword evidence="1" id="KW-0472">Membrane</keyword>
<dbReference type="EMBL" id="SJDL01000028">
    <property type="protein sequence ID" value="TBW52233.1"/>
    <property type="molecule type" value="Genomic_DNA"/>
</dbReference>
<evidence type="ECO:0000313" key="3">
    <source>
        <dbReference type="EMBL" id="TBW52233.1"/>
    </source>
</evidence>
<proteinExistence type="predicted"/>
<accession>A0ABY1ZJP2</accession>
<evidence type="ECO:0000259" key="2">
    <source>
        <dbReference type="Pfam" id="PF10675"/>
    </source>
</evidence>
<keyword evidence="1" id="KW-1133">Transmembrane helix</keyword>
<dbReference type="InterPro" id="IPR019617">
    <property type="entry name" value="DUF2489"/>
</dbReference>
<keyword evidence="1" id="KW-0812">Transmembrane</keyword>